<keyword evidence="7" id="KW-1185">Reference proteome</keyword>
<gene>
    <name evidence="6" type="ORF">ADM99_12140</name>
</gene>
<dbReference type="EMBL" id="LGCK01000012">
    <property type="protein sequence ID" value="KPL71036.1"/>
    <property type="molecule type" value="Genomic_DNA"/>
</dbReference>
<protein>
    <recommendedName>
        <fullName evidence="5">Sugar-binding domain-containing protein</fullName>
    </recommendedName>
</protein>
<comment type="caution">
    <text evidence="6">The sequence shown here is derived from an EMBL/GenBank/DDBJ whole genome shotgun (WGS) entry which is preliminary data.</text>
</comment>
<dbReference type="Proteomes" id="UP000050430">
    <property type="component" value="Unassembled WGS sequence"/>
</dbReference>
<name>A0A0P6WQH1_9CHLR</name>
<keyword evidence="3" id="KW-0238">DNA-binding</keyword>
<dbReference type="InterPro" id="IPR007324">
    <property type="entry name" value="Sugar-bd_dom_put"/>
</dbReference>
<comment type="similarity">
    <text evidence="1">Belongs to the SorC transcriptional regulatory family.</text>
</comment>
<dbReference type="Pfam" id="PF04198">
    <property type="entry name" value="Sugar-bind"/>
    <property type="match status" value="1"/>
</dbReference>
<keyword evidence="2" id="KW-0805">Transcription regulation</keyword>
<organism evidence="6 7">
    <name type="scientific">Leptolinea tardivitalis</name>
    <dbReference type="NCBI Taxonomy" id="229920"/>
    <lineage>
        <taxon>Bacteria</taxon>
        <taxon>Bacillati</taxon>
        <taxon>Chloroflexota</taxon>
        <taxon>Anaerolineae</taxon>
        <taxon>Anaerolineales</taxon>
        <taxon>Anaerolineaceae</taxon>
        <taxon>Leptolinea</taxon>
    </lineage>
</organism>
<accession>A0A0P6WQH1</accession>
<feature type="domain" description="Sugar-binding" evidence="5">
    <location>
        <begin position="61"/>
        <end position="313"/>
    </location>
</feature>
<reference evidence="6 7" key="1">
    <citation type="submission" date="2015-07" db="EMBL/GenBank/DDBJ databases">
        <title>Genome sequence of Leptolinea tardivitalis DSM 16556.</title>
        <authorList>
            <person name="Hemp J."/>
            <person name="Ward L.M."/>
            <person name="Pace L.A."/>
            <person name="Fischer W.W."/>
        </authorList>
    </citation>
    <scope>NUCLEOTIDE SEQUENCE [LARGE SCALE GENOMIC DNA]</scope>
    <source>
        <strain evidence="6 7">YMTK-2</strain>
    </source>
</reference>
<dbReference type="GO" id="GO:0030246">
    <property type="term" value="F:carbohydrate binding"/>
    <property type="evidence" value="ECO:0007669"/>
    <property type="project" value="InterPro"/>
</dbReference>
<dbReference type="PANTHER" id="PTHR34294">
    <property type="entry name" value="TRANSCRIPTIONAL REGULATOR-RELATED"/>
    <property type="match status" value="1"/>
</dbReference>
<evidence type="ECO:0000313" key="7">
    <source>
        <dbReference type="Proteomes" id="UP000050430"/>
    </source>
</evidence>
<dbReference type="InterPro" id="IPR037171">
    <property type="entry name" value="NagB/RpiA_transferase-like"/>
</dbReference>
<dbReference type="PANTHER" id="PTHR34294:SF1">
    <property type="entry name" value="TRANSCRIPTIONAL REGULATOR LSRR"/>
    <property type="match status" value="1"/>
</dbReference>
<evidence type="ECO:0000313" key="6">
    <source>
        <dbReference type="EMBL" id="KPL71036.1"/>
    </source>
</evidence>
<evidence type="ECO:0000256" key="2">
    <source>
        <dbReference type="ARBA" id="ARBA00023015"/>
    </source>
</evidence>
<evidence type="ECO:0000256" key="3">
    <source>
        <dbReference type="ARBA" id="ARBA00023125"/>
    </source>
</evidence>
<evidence type="ECO:0000259" key="5">
    <source>
        <dbReference type="Pfam" id="PF04198"/>
    </source>
</evidence>
<dbReference type="STRING" id="229920.ADM99_12140"/>
<proteinExistence type="inferred from homology"/>
<dbReference type="RefSeq" id="WP_062422767.1">
    <property type="nucleotide sequence ID" value="NZ_BBYA01000011.1"/>
</dbReference>
<dbReference type="GO" id="GO:0003677">
    <property type="term" value="F:DNA binding"/>
    <property type="evidence" value="ECO:0007669"/>
    <property type="project" value="UniProtKB-KW"/>
</dbReference>
<dbReference type="SUPFAM" id="SSF100950">
    <property type="entry name" value="NagB/RpiA/CoA transferase-like"/>
    <property type="match status" value="1"/>
</dbReference>
<dbReference type="OrthoDB" id="58802at2"/>
<dbReference type="Gene3D" id="1.10.10.10">
    <property type="entry name" value="Winged helix-like DNA-binding domain superfamily/Winged helix DNA-binding domain"/>
    <property type="match status" value="1"/>
</dbReference>
<dbReference type="Gene3D" id="3.40.50.1360">
    <property type="match status" value="1"/>
</dbReference>
<dbReference type="AlphaFoldDB" id="A0A0P6WQH1"/>
<evidence type="ECO:0000256" key="1">
    <source>
        <dbReference type="ARBA" id="ARBA00010466"/>
    </source>
</evidence>
<keyword evidence="4" id="KW-0804">Transcription</keyword>
<dbReference type="InterPro" id="IPR051054">
    <property type="entry name" value="SorC_transcr_regulators"/>
</dbReference>
<evidence type="ECO:0000256" key="4">
    <source>
        <dbReference type="ARBA" id="ARBA00023163"/>
    </source>
</evidence>
<sequence length="316" mass="33899">MHPDANTRRLLYKIAHVYYEEGLSQKQIGLRYGLSRIKVSRMLKQARDLKIVQITFSAGNERTASLEHSIEAAYGLDEAVVVSSVPSADGKTNLNALGAAAAECLVRGIQGDETIAITWGHSILAVVDALPTGNWPDLHIVQTLGGLSQPESKINAGDLARRTAQTLGANVTLLSSPGLVESKSVRDSLMNDPQIKRTLGLAAKANIALVGIGVPNSTSFSLVEVLKEKDIERLTSRGIVGDIGLQFFNEKGMQVPDEIHDCVVGLNLAQYKAIPRVIAVAAGVEKVRAIRSALKGKIINVLVTDEITAGELLRKQ</sequence>
<dbReference type="InterPro" id="IPR036388">
    <property type="entry name" value="WH-like_DNA-bd_sf"/>
</dbReference>
<dbReference type="PATRIC" id="fig|229920.5.peg.2751"/>